<feature type="signal peptide" evidence="2">
    <location>
        <begin position="1"/>
        <end position="29"/>
    </location>
</feature>
<organism evidence="3 4">
    <name type="scientific">Xanthomonas theicola</name>
    <dbReference type="NCBI Taxonomy" id="56464"/>
    <lineage>
        <taxon>Bacteria</taxon>
        <taxon>Pseudomonadati</taxon>
        <taxon>Pseudomonadota</taxon>
        <taxon>Gammaproteobacteria</taxon>
        <taxon>Lysobacterales</taxon>
        <taxon>Lysobacteraceae</taxon>
        <taxon>Xanthomonas</taxon>
    </lineage>
</organism>
<keyword evidence="1" id="KW-1133">Transmembrane helix</keyword>
<accession>A0A2S6ZBZ8</accession>
<keyword evidence="1" id="KW-0812">Transmembrane</keyword>
<protein>
    <submittedName>
        <fullName evidence="3">Uncharacterized protein</fullName>
    </submittedName>
</protein>
<keyword evidence="1" id="KW-0472">Membrane</keyword>
<evidence type="ECO:0000313" key="4">
    <source>
        <dbReference type="Proteomes" id="UP000239898"/>
    </source>
</evidence>
<dbReference type="RefSeq" id="WP_128421351.1">
    <property type="nucleotide sequence ID" value="NZ_CP049017.1"/>
</dbReference>
<dbReference type="AlphaFoldDB" id="A0A2S6ZBZ8"/>
<sequence length="90" mass="9403">MDSCQPRQRSVPKIAALAALVLLSGLSLAALSAWARGYDPGHPAQLVASVVPGLACSAALPATLPVLLIGHFIGRRRARRTMPTHITARA</sequence>
<keyword evidence="2" id="KW-0732">Signal</keyword>
<evidence type="ECO:0000313" key="3">
    <source>
        <dbReference type="EMBL" id="PPT85529.1"/>
    </source>
</evidence>
<dbReference type="Proteomes" id="UP000239898">
    <property type="component" value="Unassembled WGS sequence"/>
</dbReference>
<feature type="transmembrane region" description="Helical" evidence="1">
    <location>
        <begin position="51"/>
        <end position="73"/>
    </location>
</feature>
<reference evidence="3 4" key="1">
    <citation type="submission" date="2016-08" db="EMBL/GenBank/DDBJ databases">
        <title>Evolution of the type three secretion system and type three effector repertoires in Xanthomonas.</title>
        <authorList>
            <person name="Merda D."/>
            <person name="Briand M."/>
            <person name="Bosis E."/>
            <person name="Rousseau C."/>
            <person name="Portier P."/>
            <person name="Jacques M.-A."/>
            <person name="Fischer-Le Saux M."/>
        </authorList>
    </citation>
    <scope>NUCLEOTIDE SEQUENCE [LARGE SCALE GENOMIC DNA]</scope>
    <source>
        <strain evidence="3 4">CFBP 4691</strain>
    </source>
</reference>
<proteinExistence type="predicted"/>
<evidence type="ECO:0000256" key="1">
    <source>
        <dbReference type="SAM" id="Phobius"/>
    </source>
</evidence>
<evidence type="ECO:0000256" key="2">
    <source>
        <dbReference type="SAM" id="SignalP"/>
    </source>
</evidence>
<keyword evidence="4" id="KW-1185">Reference proteome</keyword>
<gene>
    <name evidence="3" type="ORF">XthCFBP4691_16175</name>
</gene>
<dbReference type="EMBL" id="MIGX01000104">
    <property type="protein sequence ID" value="PPT85529.1"/>
    <property type="molecule type" value="Genomic_DNA"/>
</dbReference>
<comment type="caution">
    <text evidence="3">The sequence shown here is derived from an EMBL/GenBank/DDBJ whole genome shotgun (WGS) entry which is preliminary data.</text>
</comment>
<name>A0A2S6ZBZ8_9XANT</name>
<feature type="chain" id="PRO_5015511996" evidence="2">
    <location>
        <begin position="30"/>
        <end position="90"/>
    </location>
</feature>